<gene>
    <name evidence="1" type="ORF">DB30_01164</name>
</gene>
<evidence type="ECO:0000313" key="1">
    <source>
        <dbReference type="EMBL" id="KIG12676.1"/>
    </source>
</evidence>
<name>A0A0C2CN69_9BACT</name>
<sequence length="140" mass="15543">MTADAGRVHVTRYVDVITLELAHQAEADYLEFCQEIGGRVPVMMISERVVPLPPVEVRRFWREAARKEPGYEAVALLMTGVVGLMAAAATHLGEQLVEVLGVRFRSFKQPADAARWLCEAANCGLEHEELAQRIVDVQSL</sequence>
<reference evidence="1 2" key="1">
    <citation type="submission" date="2014-12" db="EMBL/GenBank/DDBJ databases">
        <title>Genome assembly of Enhygromyxa salina DSM 15201.</title>
        <authorList>
            <person name="Sharma G."/>
            <person name="Subramanian S."/>
        </authorList>
    </citation>
    <scope>NUCLEOTIDE SEQUENCE [LARGE SCALE GENOMIC DNA]</scope>
    <source>
        <strain evidence="1 2">DSM 15201</strain>
    </source>
</reference>
<dbReference type="Proteomes" id="UP000031599">
    <property type="component" value="Unassembled WGS sequence"/>
</dbReference>
<comment type="caution">
    <text evidence="1">The sequence shown here is derived from an EMBL/GenBank/DDBJ whole genome shotgun (WGS) entry which is preliminary data.</text>
</comment>
<accession>A0A0C2CN69</accession>
<dbReference type="AlphaFoldDB" id="A0A0C2CN69"/>
<organism evidence="1 2">
    <name type="scientific">Enhygromyxa salina</name>
    <dbReference type="NCBI Taxonomy" id="215803"/>
    <lineage>
        <taxon>Bacteria</taxon>
        <taxon>Pseudomonadati</taxon>
        <taxon>Myxococcota</taxon>
        <taxon>Polyangia</taxon>
        <taxon>Nannocystales</taxon>
        <taxon>Nannocystaceae</taxon>
        <taxon>Enhygromyxa</taxon>
    </lineage>
</organism>
<evidence type="ECO:0008006" key="3">
    <source>
        <dbReference type="Google" id="ProtNLM"/>
    </source>
</evidence>
<proteinExistence type="predicted"/>
<evidence type="ECO:0000313" key="2">
    <source>
        <dbReference type="Proteomes" id="UP000031599"/>
    </source>
</evidence>
<dbReference type="EMBL" id="JMCC02000122">
    <property type="protein sequence ID" value="KIG12676.1"/>
    <property type="molecule type" value="Genomic_DNA"/>
</dbReference>
<protein>
    <recommendedName>
        <fullName evidence="3">STAS/SEC14 domain-containing protein</fullName>
    </recommendedName>
</protein>